<dbReference type="STRING" id="32507.ENSNBRP00000016999"/>
<evidence type="ECO:0000259" key="2">
    <source>
        <dbReference type="PROSITE" id="PS50196"/>
    </source>
</evidence>
<dbReference type="PANTHER" id="PTHR23138:SF87">
    <property type="entry name" value="E3 SUMO-PROTEIN LIGASE RANBP2"/>
    <property type="match status" value="1"/>
</dbReference>
<reference evidence="3" key="2">
    <citation type="submission" date="2025-09" db="UniProtKB">
        <authorList>
            <consortium name="Ensembl"/>
        </authorList>
    </citation>
    <scope>IDENTIFICATION</scope>
</reference>
<keyword evidence="4" id="KW-1185">Reference proteome</keyword>
<evidence type="ECO:0000313" key="4">
    <source>
        <dbReference type="Proteomes" id="UP000261580"/>
    </source>
</evidence>
<name>A0A3Q4MQT2_NEOBR</name>
<dbReference type="OMA" id="ANHWITP"/>
<feature type="region of interest" description="Disordered" evidence="1">
    <location>
        <begin position="163"/>
        <end position="195"/>
    </location>
</feature>
<evidence type="ECO:0000313" key="3">
    <source>
        <dbReference type="Ensembl" id="ENSNBRP00000016999.1"/>
    </source>
</evidence>
<feature type="region of interest" description="Disordered" evidence="1">
    <location>
        <begin position="1"/>
        <end position="23"/>
    </location>
</feature>
<sequence length="216" mass="25224">TEKPQMTPYEQQDVTQDEERDGQYFEPVVPLPDLVETSTGEENEQVVFSHRAKLYRYDKESKQWKERGIGDLKILQNYNNKRARLVMRRDQVLKICANHWISPIMKLEPMKGAEKAWVWSALDFAEEGEGKLEQLAVRFKLQETANTFKQVFEEANVSQGKKELMTPVTSRVPGDRTGDLPVTDALSNPPEPRSHGLRKLEREREYFYIFVFFVLL</sequence>
<dbReference type="Ensembl" id="ENSNBRT00000017458.1">
    <property type="protein sequence ID" value="ENSNBRP00000016999.1"/>
    <property type="gene ID" value="ENSNBRG00000013122.1"/>
</dbReference>
<accession>A0A3Q4MQT2</accession>
<reference evidence="3" key="1">
    <citation type="submission" date="2025-08" db="UniProtKB">
        <authorList>
            <consortium name="Ensembl"/>
        </authorList>
    </citation>
    <scope>IDENTIFICATION</scope>
</reference>
<dbReference type="GO" id="GO:0005096">
    <property type="term" value="F:GTPase activator activity"/>
    <property type="evidence" value="ECO:0007669"/>
    <property type="project" value="TreeGrafter"/>
</dbReference>
<dbReference type="InterPro" id="IPR011993">
    <property type="entry name" value="PH-like_dom_sf"/>
</dbReference>
<dbReference type="Gene3D" id="2.30.29.30">
    <property type="entry name" value="Pleckstrin-homology domain (PH domain)/Phosphotyrosine-binding domain (PTB)"/>
    <property type="match status" value="1"/>
</dbReference>
<dbReference type="FunFam" id="2.30.29.30:FF:000018">
    <property type="entry name" value="E3 SUMO-protein ligase RanBP2"/>
    <property type="match status" value="1"/>
</dbReference>
<protein>
    <recommendedName>
        <fullName evidence="2">RanBD1 domain-containing protein</fullName>
    </recommendedName>
</protein>
<dbReference type="PANTHER" id="PTHR23138">
    <property type="entry name" value="RAN BINDING PROTEIN"/>
    <property type="match status" value="1"/>
</dbReference>
<dbReference type="GO" id="GO:0005737">
    <property type="term" value="C:cytoplasm"/>
    <property type="evidence" value="ECO:0007669"/>
    <property type="project" value="TreeGrafter"/>
</dbReference>
<organism evidence="3 4">
    <name type="scientific">Neolamprologus brichardi</name>
    <name type="common">Fairy cichlid</name>
    <name type="synonym">Lamprologus brichardi</name>
    <dbReference type="NCBI Taxonomy" id="32507"/>
    <lineage>
        <taxon>Eukaryota</taxon>
        <taxon>Metazoa</taxon>
        <taxon>Chordata</taxon>
        <taxon>Craniata</taxon>
        <taxon>Vertebrata</taxon>
        <taxon>Euteleostomi</taxon>
        <taxon>Actinopterygii</taxon>
        <taxon>Neopterygii</taxon>
        <taxon>Teleostei</taxon>
        <taxon>Neoteleostei</taxon>
        <taxon>Acanthomorphata</taxon>
        <taxon>Ovalentaria</taxon>
        <taxon>Cichlomorphae</taxon>
        <taxon>Cichliformes</taxon>
        <taxon>Cichlidae</taxon>
        <taxon>African cichlids</taxon>
        <taxon>Pseudocrenilabrinae</taxon>
        <taxon>Lamprologini</taxon>
        <taxon>Neolamprologus</taxon>
    </lineage>
</organism>
<dbReference type="AlphaFoldDB" id="A0A3Q4MQT2"/>
<dbReference type="GO" id="GO:0005643">
    <property type="term" value="C:nuclear pore"/>
    <property type="evidence" value="ECO:0007669"/>
    <property type="project" value="TreeGrafter"/>
</dbReference>
<proteinExistence type="predicted"/>
<dbReference type="Proteomes" id="UP000261580">
    <property type="component" value="Unassembled WGS sequence"/>
</dbReference>
<dbReference type="InterPro" id="IPR000156">
    <property type="entry name" value="Ran_bind_dom"/>
</dbReference>
<dbReference type="SMART" id="SM00160">
    <property type="entry name" value="RanBD"/>
    <property type="match status" value="1"/>
</dbReference>
<dbReference type="SUPFAM" id="SSF50729">
    <property type="entry name" value="PH domain-like"/>
    <property type="match status" value="1"/>
</dbReference>
<dbReference type="GeneTree" id="ENSGT00940000154389"/>
<evidence type="ECO:0000256" key="1">
    <source>
        <dbReference type="SAM" id="MobiDB-lite"/>
    </source>
</evidence>
<dbReference type="InterPro" id="IPR045255">
    <property type="entry name" value="RanBP1-like"/>
</dbReference>
<feature type="domain" description="RanBD1" evidence="2">
    <location>
        <begin position="24"/>
        <end position="161"/>
    </location>
</feature>
<dbReference type="PROSITE" id="PS50196">
    <property type="entry name" value="RANBD1"/>
    <property type="match status" value="1"/>
</dbReference>
<dbReference type="Pfam" id="PF00638">
    <property type="entry name" value="Ran_BP1"/>
    <property type="match status" value="1"/>
</dbReference>